<dbReference type="Gene3D" id="3.40.50.150">
    <property type="entry name" value="Vaccinia Virus protein VP39"/>
    <property type="match status" value="1"/>
</dbReference>
<evidence type="ECO:0000313" key="3">
    <source>
        <dbReference type="Proteomes" id="UP000886602"/>
    </source>
</evidence>
<dbReference type="Pfam" id="PF08242">
    <property type="entry name" value="Methyltransf_12"/>
    <property type="match status" value="1"/>
</dbReference>
<accession>A0A9D7IDT7</accession>
<dbReference type="CDD" id="cd02440">
    <property type="entry name" value="AdoMet_MTases"/>
    <property type="match status" value="1"/>
</dbReference>
<dbReference type="Proteomes" id="UP000886602">
    <property type="component" value="Unassembled WGS sequence"/>
</dbReference>
<dbReference type="PANTHER" id="PTHR37886:SF1">
    <property type="entry name" value="S-ADENOSYL-L-METHIONINE-DEPENDENT METHYLTRANSFERASES SUPERFAMILY PROTEIN"/>
    <property type="match status" value="1"/>
</dbReference>
<evidence type="ECO:0000259" key="1">
    <source>
        <dbReference type="Pfam" id="PF08242"/>
    </source>
</evidence>
<dbReference type="SUPFAM" id="SSF53335">
    <property type="entry name" value="S-adenosyl-L-methionine-dependent methyltransferases"/>
    <property type="match status" value="1"/>
</dbReference>
<dbReference type="GO" id="GO:0032259">
    <property type="term" value="P:methylation"/>
    <property type="evidence" value="ECO:0007669"/>
    <property type="project" value="UniProtKB-KW"/>
</dbReference>
<dbReference type="AlphaFoldDB" id="A0A9D7IDT7"/>
<evidence type="ECO:0000313" key="2">
    <source>
        <dbReference type="EMBL" id="MBK7424460.1"/>
    </source>
</evidence>
<dbReference type="InterPro" id="IPR029063">
    <property type="entry name" value="SAM-dependent_MTases_sf"/>
</dbReference>
<gene>
    <name evidence="2" type="ORF">IPJ48_16035</name>
</gene>
<dbReference type="EMBL" id="JADJNC010000031">
    <property type="protein sequence ID" value="MBK7424460.1"/>
    <property type="molecule type" value="Genomic_DNA"/>
</dbReference>
<comment type="caution">
    <text evidence="2">The sequence shown here is derived from an EMBL/GenBank/DDBJ whole genome shotgun (WGS) entry which is preliminary data.</text>
</comment>
<proteinExistence type="predicted"/>
<name>A0A9D7IDT7_9RHOO</name>
<keyword evidence="2" id="KW-0808">Transferase</keyword>
<dbReference type="InterPro" id="IPR013217">
    <property type="entry name" value="Methyltransf_12"/>
</dbReference>
<dbReference type="PANTHER" id="PTHR37886">
    <property type="entry name" value="S-ADENOSYL-L-METHIONINE-DEPENDENT METHYLTRANSFERASES SUPERFAMILY PROTEIN"/>
    <property type="match status" value="1"/>
</dbReference>
<reference evidence="2" key="1">
    <citation type="submission" date="2020-10" db="EMBL/GenBank/DDBJ databases">
        <title>Connecting structure to function with the recovery of over 1000 high-quality activated sludge metagenome-assembled genomes encoding full-length rRNA genes using long-read sequencing.</title>
        <authorList>
            <person name="Singleton C.M."/>
            <person name="Petriglieri F."/>
            <person name="Kristensen J.M."/>
            <person name="Kirkegaard R.H."/>
            <person name="Michaelsen T.Y."/>
            <person name="Andersen M.H."/>
            <person name="Karst S.M."/>
            <person name="Dueholm M.S."/>
            <person name="Nielsen P.H."/>
            <person name="Albertsen M."/>
        </authorList>
    </citation>
    <scope>NUCLEOTIDE SEQUENCE</scope>
    <source>
        <strain evidence="2">EsbW_18-Q3-R4-48_MAXAC.044</strain>
    </source>
</reference>
<organism evidence="2 3">
    <name type="scientific">Candidatus Propionivibrio dominans</name>
    <dbReference type="NCBI Taxonomy" id="2954373"/>
    <lineage>
        <taxon>Bacteria</taxon>
        <taxon>Pseudomonadati</taxon>
        <taxon>Pseudomonadota</taxon>
        <taxon>Betaproteobacteria</taxon>
        <taxon>Rhodocyclales</taxon>
        <taxon>Rhodocyclaceae</taxon>
        <taxon>Propionivibrio</taxon>
    </lineage>
</organism>
<feature type="domain" description="Methyltransferase type 12" evidence="1">
    <location>
        <begin position="62"/>
        <end position="163"/>
    </location>
</feature>
<dbReference type="GO" id="GO:0008168">
    <property type="term" value="F:methyltransferase activity"/>
    <property type="evidence" value="ECO:0007669"/>
    <property type="project" value="UniProtKB-KW"/>
</dbReference>
<keyword evidence="2" id="KW-0489">Methyltransferase</keyword>
<sequence>MSAHPAVEAVASQESPAYAGAIHAKVEEYRAHVGPVEFYDLLSAIQFNLVTALGLREGHSLLDIGCGSLRAGRLFIPYLAAGNYFGLEPLPWLVEAGIGKEIGASMVSLKRPTFRYDEDFSLGAFGRQFDFILAQSIFSHTSQAQIQRCMLEAKRTLKPGGLLVATYFEASMNYQGNHWVVKANYTRARMRELVEEQGLEFTPIEWRHPDPQQWFVAHHPGIEVPLAIPSEASRMRMLEEQLATQREQLLRITSHPYVRLGQKLQPFLIWMTFTRRRIARAVSGKVGR</sequence>
<protein>
    <submittedName>
        <fullName evidence="2">Class I SAM-dependent methyltransferase</fullName>
    </submittedName>
</protein>